<keyword evidence="1" id="KW-0472">Membrane</keyword>
<evidence type="ECO:0000313" key="4">
    <source>
        <dbReference type="Proteomes" id="UP000239663"/>
    </source>
</evidence>
<keyword evidence="4" id="KW-1185">Reference proteome</keyword>
<proteinExistence type="predicted"/>
<evidence type="ECO:0000259" key="2">
    <source>
        <dbReference type="Pfam" id="PF13400"/>
    </source>
</evidence>
<protein>
    <recommendedName>
        <fullName evidence="2">Putative Flp pilus-assembly TadG-like N-terminal domain-containing protein</fullName>
    </recommendedName>
</protein>
<name>A0A2S7MWJ4_9BACI</name>
<feature type="domain" description="Putative Flp pilus-assembly TadG-like N-terminal" evidence="2">
    <location>
        <begin position="11"/>
        <end position="55"/>
    </location>
</feature>
<dbReference type="EMBL" id="PKOZ01000014">
    <property type="protein sequence ID" value="PQD94120.1"/>
    <property type="molecule type" value="Genomic_DNA"/>
</dbReference>
<keyword evidence="1" id="KW-1133">Transmembrane helix</keyword>
<keyword evidence="1" id="KW-0812">Transmembrane</keyword>
<evidence type="ECO:0000313" key="3">
    <source>
        <dbReference type="EMBL" id="PQD94120.1"/>
    </source>
</evidence>
<comment type="caution">
    <text evidence="3">The sequence shown here is derived from an EMBL/GenBank/DDBJ whole genome shotgun (WGS) entry which is preliminary data.</text>
</comment>
<dbReference type="RefSeq" id="WP_104850557.1">
    <property type="nucleotide sequence ID" value="NZ_PKOZ01000014.1"/>
</dbReference>
<gene>
    <name evidence="3" type="ORF">CYL18_16225</name>
</gene>
<reference evidence="3 4" key="1">
    <citation type="submission" date="2017-12" db="EMBL/GenBank/DDBJ databases">
        <title>Taxonomic description and draft genome of Pradoshia cofamensis Gen. nov., sp. nov., a thermotolerant bacillale isolated from anterior gut of earthworm Eisenia fetida.</title>
        <authorList>
            <person name="Saha T."/>
            <person name="Chakraborty R."/>
        </authorList>
    </citation>
    <scope>NUCLEOTIDE SEQUENCE [LARGE SCALE GENOMIC DNA]</scope>
    <source>
        <strain evidence="3 4">EAG3</strain>
    </source>
</reference>
<dbReference type="Pfam" id="PF13400">
    <property type="entry name" value="Tad"/>
    <property type="match status" value="1"/>
</dbReference>
<evidence type="ECO:0000256" key="1">
    <source>
        <dbReference type="SAM" id="Phobius"/>
    </source>
</evidence>
<dbReference type="Proteomes" id="UP000239663">
    <property type="component" value="Unassembled WGS sequence"/>
</dbReference>
<accession>A0A2S7MWJ4</accession>
<dbReference type="OrthoDB" id="2873457at2"/>
<organism evidence="3 4">
    <name type="scientific">Pradoshia eiseniae</name>
    <dbReference type="NCBI Taxonomy" id="2064768"/>
    <lineage>
        <taxon>Bacteria</taxon>
        <taxon>Bacillati</taxon>
        <taxon>Bacillota</taxon>
        <taxon>Bacilli</taxon>
        <taxon>Bacillales</taxon>
        <taxon>Bacillaceae</taxon>
        <taxon>Pradoshia</taxon>
    </lineage>
</organism>
<feature type="transmembrane region" description="Helical" evidence="1">
    <location>
        <begin position="12"/>
        <end position="35"/>
    </location>
</feature>
<dbReference type="AlphaFoldDB" id="A0A2S7MWJ4"/>
<sequence>MRKSLLHNERGNITLFLLGMISIMFILFMVIINFAKVYAVKEKSFTTSQQASLSATAEFYERIWDVVAEFDEIDEENLPPEPDPDEENPPDVNPITKVKIKVKVSLKEDELRARYGSEKSENEIHIDAIDEVLADELNAGLGKRRLRQVLTEQYESRIKPAVIDKARNVILANGGKLEQAEIALFHDDRIYIKAANEFKGQGKYLDGFKEKVFQTGAGPEIGFISEMGISDEMISLSDERDAGVIWID</sequence>
<dbReference type="InterPro" id="IPR028087">
    <property type="entry name" value="Tad_N"/>
</dbReference>